<dbReference type="Proteomes" id="UP000269721">
    <property type="component" value="Unassembled WGS sequence"/>
</dbReference>
<accession>A0A4P9W005</accession>
<evidence type="ECO:0000313" key="2">
    <source>
        <dbReference type="Proteomes" id="UP000269721"/>
    </source>
</evidence>
<gene>
    <name evidence="1" type="ORF">BDK51DRAFT_27850</name>
</gene>
<dbReference type="OrthoDB" id="2132071at2759"/>
<sequence length="164" mass="17691">MTPVASGNAEWNGQWKEYEMSFKLDLEVAQSFLDHLGDCGLACVKITGSEAPVARSEIVPMWFLRALTIALKPPKLLLVSLPTPLGGTSAVRSATSRERIGDNIAFGGYLQKFLAWSSMRSLVVLSGHLAHTHATLVKEPTFLAEPSAKIPASDVAPVFDAIIE</sequence>
<evidence type="ECO:0000313" key="1">
    <source>
        <dbReference type="EMBL" id="RKO84952.1"/>
    </source>
</evidence>
<organism evidence="1 2">
    <name type="scientific">Blyttiomyces helicus</name>
    <dbReference type="NCBI Taxonomy" id="388810"/>
    <lineage>
        <taxon>Eukaryota</taxon>
        <taxon>Fungi</taxon>
        <taxon>Fungi incertae sedis</taxon>
        <taxon>Chytridiomycota</taxon>
        <taxon>Chytridiomycota incertae sedis</taxon>
        <taxon>Chytridiomycetes</taxon>
        <taxon>Chytridiomycetes incertae sedis</taxon>
        <taxon>Blyttiomyces</taxon>
    </lineage>
</organism>
<reference evidence="2" key="1">
    <citation type="journal article" date="2018" name="Nat. Microbiol.">
        <title>Leveraging single-cell genomics to expand the fungal tree of life.</title>
        <authorList>
            <person name="Ahrendt S.R."/>
            <person name="Quandt C.A."/>
            <person name="Ciobanu D."/>
            <person name="Clum A."/>
            <person name="Salamov A."/>
            <person name="Andreopoulos B."/>
            <person name="Cheng J.F."/>
            <person name="Woyke T."/>
            <person name="Pelin A."/>
            <person name="Henrissat B."/>
            <person name="Reynolds N.K."/>
            <person name="Benny G.L."/>
            <person name="Smith M.E."/>
            <person name="James T.Y."/>
            <person name="Grigoriev I.V."/>
        </authorList>
    </citation>
    <scope>NUCLEOTIDE SEQUENCE [LARGE SCALE GENOMIC DNA]</scope>
</reference>
<protein>
    <submittedName>
        <fullName evidence="1">Uncharacterized protein</fullName>
    </submittedName>
</protein>
<dbReference type="AlphaFoldDB" id="A0A4P9W005"/>
<proteinExistence type="predicted"/>
<name>A0A4P9W005_9FUNG</name>
<dbReference type="EMBL" id="KZ999560">
    <property type="protein sequence ID" value="RKO84952.1"/>
    <property type="molecule type" value="Genomic_DNA"/>
</dbReference>
<feature type="non-terminal residue" evidence="1">
    <location>
        <position position="164"/>
    </location>
</feature>
<keyword evidence="2" id="KW-1185">Reference proteome</keyword>
<dbReference type="Gene3D" id="3.40.830.10">
    <property type="entry name" value="LigB-like"/>
    <property type="match status" value="1"/>
</dbReference>